<accession>A0A6J7BTK9</accession>
<sequence>MPALGERGHFAYCVADLAVEKDDARLTFTLDRFEIGLDHRGAASREYRVNLRARLGRFAGADRVQGAGTYRGLDDHSWAETRAYRGDCGFGTGPV</sequence>
<reference evidence="1" key="1">
    <citation type="submission" date="2020-05" db="EMBL/GenBank/DDBJ databases">
        <authorList>
            <person name="Chiriac C."/>
            <person name="Salcher M."/>
            <person name="Ghai R."/>
            <person name="Kavagutti S V."/>
        </authorList>
    </citation>
    <scope>NUCLEOTIDE SEQUENCE</scope>
</reference>
<name>A0A6J7BTK9_9ZZZZ</name>
<organism evidence="1">
    <name type="scientific">freshwater metagenome</name>
    <dbReference type="NCBI Taxonomy" id="449393"/>
    <lineage>
        <taxon>unclassified sequences</taxon>
        <taxon>metagenomes</taxon>
        <taxon>ecological metagenomes</taxon>
    </lineage>
</organism>
<dbReference type="AlphaFoldDB" id="A0A6J7BTK9"/>
<proteinExistence type="predicted"/>
<dbReference type="EMBL" id="CAFBIZ010000075">
    <property type="protein sequence ID" value="CAB4849167.1"/>
    <property type="molecule type" value="Genomic_DNA"/>
</dbReference>
<protein>
    <submittedName>
        <fullName evidence="1">Unannotated protein</fullName>
    </submittedName>
</protein>
<evidence type="ECO:0000313" key="1">
    <source>
        <dbReference type="EMBL" id="CAB4849167.1"/>
    </source>
</evidence>
<gene>
    <name evidence="1" type="ORF">UFOPK3268_00729</name>
</gene>